<dbReference type="PANTHER" id="PTHR30537:SF5">
    <property type="entry name" value="HTH-TYPE TRANSCRIPTIONAL ACTIVATOR TTDR-RELATED"/>
    <property type="match status" value="1"/>
</dbReference>
<dbReference type="Gene3D" id="1.10.10.10">
    <property type="entry name" value="Winged helix-like DNA-binding domain superfamily/Winged helix DNA-binding domain"/>
    <property type="match status" value="1"/>
</dbReference>
<gene>
    <name evidence="6" type="ORF">ACFOSU_06410</name>
</gene>
<dbReference type="InterPro" id="IPR005119">
    <property type="entry name" value="LysR_subst-bd"/>
</dbReference>
<protein>
    <submittedName>
        <fullName evidence="6">LysR family transcriptional regulator</fullName>
    </submittedName>
</protein>
<sequence length="302" mass="33665">MDALRDLEFFVLLCQKGSLSAAARELDVSAAATSKRLAGIEKRLGVQLLNRNTRTMSLTAAGEIYVEEARKIAHSVEALENRLNQQSGDIHGLLRLNASLGFGRKYMAAMVSEFIARYPKVEIQMHLSDHPLDLVASSYDIGIRFGELPDSTLHARKLVSHRRLICAAPAYIARHGTPTHPDQLAEHNCLILRQNEDTFSIWKFEHAGRDIAVRVSGNLSCNDGESIVAWALAGHGVIQRAEWEVSRHIACGELVELLADYVLPSADISAVYHYQQFVPPRVRAFIDFFDEYVKRAPVPLDP</sequence>
<evidence type="ECO:0000256" key="4">
    <source>
        <dbReference type="ARBA" id="ARBA00023163"/>
    </source>
</evidence>
<evidence type="ECO:0000313" key="6">
    <source>
        <dbReference type="EMBL" id="MFC3103519.1"/>
    </source>
</evidence>
<comment type="similarity">
    <text evidence="1">Belongs to the LysR transcriptional regulatory family.</text>
</comment>
<dbReference type="Proteomes" id="UP001595462">
    <property type="component" value="Unassembled WGS sequence"/>
</dbReference>
<dbReference type="RefSeq" id="WP_380687621.1">
    <property type="nucleotide sequence ID" value="NZ_JBHRSS010000003.1"/>
</dbReference>
<evidence type="ECO:0000256" key="2">
    <source>
        <dbReference type="ARBA" id="ARBA00023015"/>
    </source>
</evidence>
<dbReference type="SUPFAM" id="SSF46785">
    <property type="entry name" value="Winged helix' DNA-binding domain"/>
    <property type="match status" value="1"/>
</dbReference>
<dbReference type="InterPro" id="IPR058163">
    <property type="entry name" value="LysR-type_TF_proteobact-type"/>
</dbReference>
<keyword evidence="4" id="KW-0804">Transcription</keyword>
<organism evidence="6 7">
    <name type="scientific">Salinisphaera aquimarina</name>
    <dbReference type="NCBI Taxonomy" id="2094031"/>
    <lineage>
        <taxon>Bacteria</taxon>
        <taxon>Pseudomonadati</taxon>
        <taxon>Pseudomonadota</taxon>
        <taxon>Gammaproteobacteria</taxon>
        <taxon>Salinisphaerales</taxon>
        <taxon>Salinisphaeraceae</taxon>
        <taxon>Salinisphaera</taxon>
    </lineage>
</organism>
<dbReference type="InterPro" id="IPR036388">
    <property type="entry name" value="WH-like_DNA-bd_sf"/>
</dbReference>
<dbReference type="InterPro" id="IPR000847">
    <property type="entry name" value="LysR_HTH_N"/>
</dbReference>
<dbReference type="CDD" id="cd08479">
    <property type="entry name" value="PBP2_CrgA_like_9"/>
    <property type="match status" value="1"/>
</dbReference>
<dbReference type="Gene3D" id="3.40.190.290">
    <property type="match status" value="1"/>
</dbReference>
<reference evidence="7" key="1">
    <citation type="journal article" date="2019" name="Int. J. Syst. Evol. Microbiol.">
        <title>The Global Catalogue of Microorganisms (GCM) 10K type strain sequencing project: providing services to taxonomists for standard genome sequencing and annotation.</title>
        <authorList>
            <consortium name="The Broad Institute Genomics Platform"/>
            <consortium name="The Broad Institute Genome Sequencing Center for Infectious Disease"/>
            <person name="Wu L."/>
            <person name="Ma J."/>
        </authorList>
    </citation>
    <scope>NUCLEOTIDE SEQUENCE [LARGE SCALE GENOMIC DNA]</scope>
    <source>
        <strain evidence="7">KCTC 52640</strain>
    </source>
</reference>
<evidence type="ECO:0000313" key="7">
    <source>
        <dbReference type="Proteomes" id="UP001595462"/>
    </source>
</evidence>
<keyword evidence="7" id="KW-1185">Reference proteome</keyword>
<keyword evidence="2" id="KW-0805">Transcription regulation</keyword>
<evidence type="ECO:0000256" key="3">
    <source>
        <dbReference type="ARBA" id="ARBA00023125"/>
    </source>
</evidence>
<keyword evidence="3" id="KW-0238">DNA-binding</keyword>
<evidence type="ECO:0000259" key="5">
    <source>
        <dbReference type="PROSITE" id="PS50931"/>
    </source>
</evidence>
<feature type="domain" description="HTH lysR-type" evidence="5">
    <location>
        <begin position="1"/>
        <end position="59"/>
    </location>
</feature>
<accession>A0ABV7ELE2</accession>
<dbReference type="EMBL" id="JBHRSS010000003">
    <property type="protein sequence ID" value="MFC3103519.1"/>
    <property type="molecule type" value="Genomic_DNA"/>
</dbReference>
<dbReference type="Pfam" id="PF03466">
    <property type="entry name" value="LysR_substrate"/>
    <property type="match status" value="1"/>
</dbReference>
<dbReference type="PROSITE" id="PS50931">
    <property type="entry name" value="HTH_LYSR"/>
    <property type="match status" value="1"/>
</dbReference>
<comment type="caution">
    <text evidence="6">The sequence shown here is derived from an EMBL/GenBank/DDBJ whole genome shotgun (WGS) entry which is preliminary data.</text>
</comment>
<proteinExistence type="inferred from homology"/>
<name>A0ABV7ELE2_9GAMM</name>
<dbReference type="InterPro" id="IPR036390">
    <property type="entry name" value="WH_DNA-bd_sf"/>
</dbReference>
<dbReference type="Pfam" id="PF00126">
    <property type="entry name" value="HTH_1"/>
    <property type="match status" value="1"/>
</dbReference>
<dbReference type="SUPFAM" id="SSF53850">
    <property type="entry name" value="Periplasmic binding protein-like II"/>
    <property type="match status" value="1"/>
</dbReference>
<evidence type="ECO:0000256" key="1">
    <source>
        <dbReference type="ARBA" id="ARBA00009437"/>
    </source>
</evidence>
<dbReference type="PANTHER" id="PTHR30537">
    <property type="entry name" value="HTH-TYPE TRANSCRIPTIONAL REGULATOR"/>
    <property type="match status" value="1"/>
</dbReference>